<dbReference type="PANTHER" id="PTHR42759">
    <property type="entry name" value="MOXR FAMILY PROTEIN"/>
    <property type="match status" value="1"/>
</dbReference>
<sequence length="327" mass="35558">MSFSITAEIAPLKQQLQSIYLGHDNVIDQLLVALLCSGHVLLEDVPGLGKTTLAKALAKSLSLSFKRIQCTPDLMPSDVLGGNIYQPNTQDFKFLPGPVFTNLLLVDEINRASPRTQSAFLEAMAEGNVTIDRKTAGLPKPFMVIATQNPIEFAGTFALPEAQLDRFFMRLTLGYPSTEQALTLLQSHQKQEPIEAAQALITKEQLINWQQSCLNVSLNTEVQRYIVAIIEGTRNHKDIRLGASPRAAIALMQAARAHAYLQGQGFVTPEHVQTVAPAILSHRLITRGQQSPAQSHSLVTHLLNSIPVPGVANAETAAESNPPHAAQ</sequence>
<evidence type="ECO:0000256" key="2">
    <source>
        <dbReference type="ARBA" id="ARBA00022840"/>
    </source>
</evidence>
<gene>
    <name evidence="5" type="ORF">MARGE09_P1167</name>
</gene>
<dbReference type="GO" id="GO:0005524">
    <property type="term" value="F:ATP binding"/>
    <property type="evidence" value="ECO:0007669"/>
    <property type="project" value="UniProtKB-KW"/>
</dbReference>
<dbReference type="InterPro" id="IPR011703">
    <property type="entry name" value="ATPase_AAA-3"/>
</dbReference>
<comment type="similarity">
    <text evidence="3">Belongs to the MoxR family.</text>
</comment>
<organism evidence="5 6">
    <name type="scientific">Marinagarivorans cellulosilyticus</name>
    <dbReference type="NCBI Taxonomy" id="2721545"/>
    <lineage>
        <taxon>Bacteria</taxon>
        <taxon>Pseudomonadati</taxon>
        <taxon>Pseudomonadota</taxon>
        <taxon>Gammaproteobacteria</taxon>
        <taxon>Cellvibrionales</taxon>
        <taxon>Cellvibrionaceae</taxon>
        <taxon>Marinagarivorans</taxon>
    </lineage>
</organism>
<evidence type="ECO:0000256" key="1">
    <source>
        <dbReference type="ARBA" id="ARBA00022741"/>
    </source>
</evidence>
<dbReference type="Pfam" id="PF07726">
    <property type="entry name" value="AAA_3"/>
    <property type="match status" value="1"/>
</dbReference>
<name>A0AAN1WG36_9GAMM</name>
<evidence type="ECO:0000259" key="4">
    <source>
        <dbReference type="SMART" id="SM00382"/>
    </source>
</evidence>
<dbReference type="Gene3D" id="3.40.50.300">
    <property type="entry name" value="P-loop containing nucleotide triphosphate hydrolases"/>
    <property type="match status" value="1"/>
</dbReference>
<dbReference type="FunFam" id="3.40.50.300:FF:000640">
    <property type="entry name" value="MoxR family ATPase"/>
    <property type="match status" value="1"/>
</dbReference>
<evidence type="ECO:0000313" key="6">
    <source>
        <dbReference type="Proteomes" id="UP001320119"/>
    </source>
</evidence>
<dbReference type="KEGG" id="marq:MARGE09_P1167"/>
<keyword evidence="6" id="KW-1185">Reference proteome</keyword>
<dbReference type="SUPFAM" id="SSF52540">
    <property type="entry name" value="P-loop containing nucleoside triphosphate hydrolases"/>
    <property type="match status" value="1"/>
</dbReference>
<dbReference type="InterPro" id="IPR050764">
    <property type="entry name" value="CbbQ/NirQ/NorQ/GpvN"/>
</dbReference>
<accession>A0AAN1WG36</accession>
<dbReference type="Pfam" id="PF17863">
    <property type="entry name" value="AAA_lid_2"/>
    <property type="match status" value="1"/>
</dbReference>
<dbReference type="CDD" id="cd00009">
    <property type="entry name" value="AAA"/>
    <property type="match status" value="1"/>
</dbReference>
<keyword evidence="1" id="KW-0547">Nucleotide-binding</keyword>
<feature type="domain" description="AAA+ ATPase" evidence="4">
    <location>
        <begin position="36"/>
        <end position="177"/>
    </location>
</feature>
<dbReference type="Gene3D" id="1.10.8.80">
    <property type="entry name" value="Magnesium chelatase subunit I, C-Terminal domain"/>
    <property type="match status" value="1"/>
</dbReference>
<proteinExistence type="inferred from homology"/>
<dbReference type="InterPro" id="IPR003593">
    <property type="entry name" value="AAA+_ATPase"/>
</dbReference>
<dbReference type="PANTHER" id="PTHR42759:SF5">
    <property type="entry name" value="METHANOL DEHYDROGENASE REGULATOR"/>
    <property type="match status" value="1"/>
</dbReference>
<keyword evidence="2" id="KW-0067">ATP-binding</keyword>
<evidence type="ECO:0000256" key="3">
    <source>
        <dbReference type="ARBA" id="ARBA00061607"/>
    </source>
</evidence>
<dbReference type="SMART" id="SM00382">
    <property type="entry name" value="AAA"/>
    <property type="match status" value="1"/>
</dbReference>
<dbReference type="RefSeq" id="WP_236986447.1">
    <property type="nucleotide sequence ID" value="NZ_AP023086.1"/>
</dbReference>
<dbReference type="AlphaFoldDB" id="A0AAN1WG36"/>
<evidence type="ECO:0000313" key="5">
    <source>
        <dbReference type="EMBL" id="BCD96967.1"/>
    </source>
</evidence>
<protein>
    <submittedName>
        <fullName evidence="5">MoxR-like ATPase</fullName>
    </submittedName>
</protein>
<dbReference type="Proteomes" id="UP001320119">
    <property type="component" value="Chromosome"/>
</dbReference>
<dbReference type="InterPro" id="IPR027417">
    <property type="entry name" value="P-loop_NTPase"/>
</dbReference>
<dbReference type="PIRSF" id="PIRSF002849">
    <property type="entry name" value="AAA_ATPase_chaperone_MoxR_prd"/>
    <property type="match status" value="1"/>
</dbReference>
<dbReference type="EMBL" id="AP023086">
    <property type="protein sequence ID" value="BCD96967.1"/>
    <property type="molecule type" value="Genomic_DNA"/>
</dbReference>
<dbReference type="InterPro" id="IPR041628">
    <property type="entry name" value="ChlI/MoxR_AAA_lid"/>
</dbReference>
<reference evidence="5 6" key="1">
    <citation type="journal article" date="2022" name="IScience">
        <title>An ultrasensitive nanofiber-based assay for enzymatic hydrolysis and deep-sea microbial degradation of cellulose.</title>
        <authorList>
            <person name="Tsudome M."/>
            <person name="Tachioka M."/>
            <person name="Miyazaki M."/>
            <person name="Uchimura K."/>
            <person name="Tsuda M."/>
            <person name="Takaki Y."/>
            <person name="Deguchi S."/>
        </authorList>
    </citation>
    <scope>NUCLEOTIDE SEQUENCE [LARGE SCALE GENOMIC DNA]</scope>
    <source>
        <strain evidence="5 6">GE09</strain>
    </source>
</reference>
<dbReference type="GO" id="GO:0016887">
    <property type="term" value="F:ATP hydrolysis activity"/>
    <property type="evidence" value="ECO:0007669"/>
    <property type="project" value="InterPro"/>
</dbReference>